<dbReference type="Pfam" id="PF18765">
    <property type="entry name" value="Polbeta"/>
    <property type="match status" value="1"/>
</dbReference>
<evidence type="ECO:0000313" key="2">
    <source>
        <dbReference type="EMBL" id="UWZ79796.1"/>
    </source>
</evidence>
<dbReference type="SUPFAM" id="SSF81301">
    <property type="entry name" value="Nucleotidyltransferase"/>
    <property type="match status" value="1"/>
</dbReference>
<gene>
    <name evidence="2" type="ORF">L9S41_19325</name>
</gene>
<evidence type="ECO:0000259" key="1">
    <source>
        <dbReference type="Pfam" id="PF18765"/>
    </source>
</evidence>
<dbReference type="EMBL" id="CP092109">
    <property type="protein sequence ID" value="UWZ79796.1"/>
    <property type="molecule type" value="Genomic_DNA"/>
</dbReference>
<dbReference type="CDD" id="cd05403">
    <property type="entry name" value="NT_KNTase_like"/>
    <property type="match status" value="1"/>
</dbReference>
<keyword evidence="3" id="KW-1185">Reference proteome</keyword>
<reference evidence="2" key="1">
    <citation type="journal article" date="2022" name="Environ. Microbiol.">
        <title>Geoalkalibacter halelectricus SAP #1 sp. nov. possessing extracellular electron transfer and mineral#reducing capabilities from a haloalkaline environment.</title>
        <authorList>
            <person name="Yadav S."/>
            <person name="Singh R."/>
            <person name="Sundharam S.S."/>
            <person name="Chaudhary S."/>
            <person name="Krishnamurthi S."/>
            <person name="Patil S.A."/>
        </authorList>
    </citation>
    <scope>NUCLEOTIDE SEQUENCE</scope>
    <source>
        <strain evidence="2">SAP-1</strain>
    </source>
</reference>
<accession>A0ABY5ZM49</accession>
<feature type="domain" description="Polymerase beta nucleotidyltransferase" evidence="1">
    <location>
        <begin position="13"/>
        <end position="81"/>
    </location>
</feature>
<evidence type="ECO:0000313" key="3">
    <source>
        <dbReference type="Proteomes" id="UP001060414"/>
    </source>
</evidence>
<dbReference type="RefSeq" id="WP_260748147.1">
    <property type="nucleotide sequence ID" value="NZ_CP092109.1"/>
</dbReference>
<dbReference type="InterPro" id="IPR041633">
    <property type="entry name" value="Polbeta"/>
</dbReference>
<sequence length="93" mass="10513">MPKLSRFALIRCRAKGTFAAGSDIDLAIMDRLKSEDVIRRIKSALDDSTLPYFVDLVGYHFLQDAAFKEHIDRVGVDLFCRGNHSSPKVLFEP</sequence>
<dbReference type="Proteomes" id="UP001060414">
    <property type="component" value="Chromosome"/>
</dbReference>
<organism evidence="2 3">
    <name type="scientific">Geoalkalibacter halelectricus</name>
    <dbReference type="NCBI Taxonomy" id="2847045"/>
    <lineage>
        <taxon>Bacteria</taxon>
        <taxon>Pseudomonadati</taxon>
        <taxon>Thermodesulfobacteriota</taxon>
        <taxon>Desulfuromonadia</taxon>
        <taxon>Desulfuromonadales</taxon>
        <taxon>Geoalkalibacteraceae</taxon>
        <taxon>Geoalkalibacter</taxon>
    </lineage>
</organism>
<proteinExistence type="predicted"/>
<protein>
    <submittedName>
        <fullName evidence="2">Nucleotidyltransferase domain-containing protein</fullName>
    </submittedName>
</protein>
<dbReference type="Gene3D" id="3.30.460.10">
    <property type="entry name" value="Beta Polymerase, domain 2"/>
    <property type="match status" value="1"/>
</dbReference>
<name>A0ABY5ZM49_9BACT</name>
<dbReference type="InterPro" id="IPR043519">
    <property type="entry name" value="NT_sf"/>
</dbReference>